<keyword evidence="1" id="KW-0812">Transmembrane</keyword>
<accession>A0A402AYB6</accession>
<reference evidence="3" key="1">
    <citation type="submission" date="2018-12" db="EMBL/GenBank/DDBJ databases">
        <title>Tengunoibacter tsumagoiensis gen. nov., sp. nov., Dictyobacter kobayashii sp. nov., D. alpinus sp. nov., and D. joshuensis sp. nov. and description of Dictyobacteraceae fam. nov. within the order Ktedonobacterales isolated from Tengu-no-mugimeshi.</title>
        <authorList>
            <person name="Wang C.M."/>
            <person name="Zheng Y."/>
            <person name="Sakai Y."/>
            <person name="Toyoda A."/>
            <person name="Minakuchi Y."/>
            <person name="Abe K."/>
            <person name="Yokota A."/>
            <person name="Yabe S."/>
        </authorList>
    </citation>
    <scope>NUCLEOTIDE SEQUENCE [LARGE SCALE GENOMIC DNA]</scope>
    <source>
        <strain evidence="3">Uno11</strain>
    </source>
</reference>
<sequence length="213" mass="22901">MQQSYYQKHTRRERSGAFPAGFILALIAGLIIFGIGFWTNFHNSFPNGTLIALVFLFAFFGTPFLAGLIGTLSTSRVDTGIAAGVWNGLFVGIFMGVYIFLLLENNAPIKISPQVIKQVQDQLAQGGIQISVQTLQFGSGYPTSYTGIVITDLLLLLVWLGLGALLGLIGALIGKIFAPGNTHISDQPDTNLQEAPLQENGEAPLLRVEMASS</sequence>
<protein>
    <submittedName>
        <fullName evidence="2">Uncharacterized protein</fullName>
    </submittedName>
</protein>
<keyword evidence="1" id="KW-0472">Membrane</keyword>
<name>A0A402AYB6_9CHLR</name>
<dbReference type="AlphaFoldDB" id="A0A402AYB6"/>
<gene>
    <name evidence="2" type="ORF">KDK_78740</name>
</gene>
<organism evidence="2 3">
    <name type="scientific">Dictyobacter kobayashii</name>
    <dbReference type="NCBI Taxonomy" id="2014872"/>
    <lineage>
        <taxon>Bacteria</taxon>
        <taxon>Bacillati</taxon>
        <taxon>Chloroflexota</taxon>
        <taxon>Ktedonobacteria</taxon>
        <taxon>Ktedonobacterales</taxon>
        <taxon>Dictyobacteraceae</taxon>
        <taxon>Dictyobacter</taxon>
    </lineage>
</organism>
<comment type="caution">
    <text evidence="2">The sequence shown here is derived from an EMBL/GenBank/DDBJ whole genome shotgun (WGS) entry which is preliminary data.</text>
</comment>
<keyword evidence="1" id="KW-1133">Transmembrane helix</keyword>
<dbReference type="RefSeq" id="WP_126557358.1">
    <property type="nucleotide sequence ID" value="NZ_BIFS01000002.1"/>
</dbReference>
<evidence type="ECO:0000256" key="1">
    <source>
        <dbReference type="SAM" id="Phobius"/>
    </source>
</evidence>
<keyword evidence="3" id="KW-1185">Reference proteome</keyword>
<feature type="transmembrane region" description="Helical" evidence="1">
    <location>
        <begin position="84"/>
        <end position="103"/>
    </location>
</feature>
<feature type="transmembrane region" description="Helical" evidence="1">
    <location>
        <begin position="153"/>
        <end position="173"/>
    </location>
</feature>
<feature type="transmembrane region" description="Helical" evidence="1">
    <location>
        <begin position="20"/>
        <end position="38"/>
    </location>
</feature>
<evidence type="ECO:0000313" key="2">
    <source>
        <dbReference type="EMBL" id="GCE24074.1"/>
    </source>
</evidence>
<dbReference type="OrthoDB" id="9846367at2"/>
<evidence type="ECO:0000313" key="3">
    <source>
        <dbReference type="Proteomes" id="UP000287188"/>
    </source>
</evidence>
<proteinExistence type="predicted"/>
<dbReference type="EMBL" id="BIFS01000002">
    <property type="protein sequence ID" value="GCE24074.1"/>
    <property type="molecule type" value="Genomic_DNA"/>
</dbReference>
<feature type="transmembrane region" description="Helical" evidence="1">
    <location>
        <begin position="50"/>
        <end position="72"/>
    </location>
</feature>
<dbReference type="Proteomes" id="UP000287188">
    <property type="component" value="Unassembled WGS sequence"/>
</dbReference>